<dbReference type="Pfam" id="PF00128">
    <property type="entry name" value="Alpha-amylase"/>
    <property type="match status" value="1"/>
</dbReference>
<sequence length="477" mass="54727">MKKSIITLMALAFIATSCKDEKTTPLQMPQGKATLPPVSDAMTENSVIYEANIRNYSAEGTFNAFTKDIPELKKLGVKVLWVMPIYPISMKRRKATADKSIEDITDPNEKKKYLGSWYAITDYTAVNPDLGTIEDFRKLVQTAHDNGMYVILDWVANHTGWDHKWITEHPEYYEKNKKGEVTDPLNPETGEPWGWTDVAHLDYANKKVYDPMTNAMMYWVEENIDGFRCDVADNVPTDFWNYAIPKLEKRKPLFMLMESEKDYLLKGQFDMGYGFEAHHVMNDIAKGTKTVADWDKLMVHLAQKYEKDDIMMNLTSSHDENAWNGSEYERMGDAAETFAALTYTMPGMPLIYTGQEYDNKKRLKFFEQDPIDKKKGHMFAIYEKLGELKNTNEALNGGKNPAAYTRLKTSNDANVLAFERSKGNSKVYFIANLTKASISFTVEAEGDFTNYMTGEKVTIKQGQKFDAKPWQYWILTK</sequence>
<organism evidence="2 3">
    <name type="scientific">Flavobacterium subsaxonicum WB 4.1-42 = DSM 21790</name>
    <dbReference type="NCBI Taxonomy" id="1121898"/>
    <lineage>
        <taxon>Bacteria</taxon>
        <taxon>Pseudomonadati</taxon>
        <taxon>Bacteroidota</taxon>
        <taxon>Flavobacteriia</taxon>
        <taxon>Flavobacteriales</taxon>
        <taxon>Flavobacteriaceae</taxon>
        <taxon>Flavobacterium</taxon>
    </lineage>
</organism>
<dbReference type="Gene3D" id="2.60.40.1180">
    <property type="entry name" value="Golgi alpha-mannosidase II"/>
    <property type="match status" value="1"/>
</dbReference>
<dbReference type="PROSITE" id="PS51257">
    <property type="entry name" value="PROKAR_LIPOPROTEIN"/>
    <property type="match status" value="1"/>
</dbReference>
<evidence type="ECO:0000259" key="1">
    <source>
        <dbReference type="SMART" id="SM00642"/>
    </source>
</evidence>
<dbReference type="GO" id="GO:0005975">
    <property type="term" value="P:carbohydrate metabolic process"/>
    <property type="evidence" value="ECO:0007669"/>
    <property type="project" value="InterPro"/>
</dbReference>
<dbReference type="SUPFAM" id="SSF51011">
    <property type="entry name" value="Glycosyl hydrolase domain"/>
    <property type="match status" value="1"/>
</dbReference>
<dbReference type="PANTHER" id="PTHR47786:SF2">
    <property type="entry name" value="GLYCOSYL HYDROLASE FAMILY 13 CATALYTIC DOMAIN-CONTAINING PROTEIN"/>
    <property type="match status" value="1"/>
</dbReference>
<dbReference type="InterPro" id="IPR017853">
    <property type="entry name" value="GH"/>
</dbReference>
<dbReference type="EMBL" id="JRLY01000018">
    <property type="protein sequence ID" value="KGO91517.1"/>
    <property type="molecule type" value="Genomic_DNA"/>
</dbReference>
<dbReference type="CDD" id="cd11313">
    <property type="entry name" value="AmyAc_arch_bac_AmyA"/>
    <property type="match status" value="1"/>
</dbReference>
<protein>
    <submittedName>
        <fullName evidence="2">Alpha-amlyase</fullName>
    </submittedName>
</protein>
<dbReference type="STRING" id="1121898.GCA_000422725_02994"/>
<dbReference type="AlphaFoldDB" id="A0A0A2MFP7"/>
<accession>A0A0A2MFP7</accession>
<evidence type="ECO:0000313" key="3">
    <source>
        <dbReference type="Proteomes" id="UP000030111"/>
    </source>
</evidence>
<dbReference type="InterPro" id="IPR013780">
    <property type="entry name" value="Glyco_hydro_b"/>
</dbReference>
<proteinExistence type="predicted"/>
<dbReference type="RefSeq" id="WP_026991170.1">
    <property type="nucleotide sequence ID" value="NZ_AUGP01000025.1"/>
</dbReference>
<dbReference type="GO" id="GO:0016829">
    <property type="term" value="F:lyase activity"/>
    <property type="evidence" value="ECO:0007669"/>
    <property type="project" value="UniProtKB-KW"/>
</dbReference>
<keyword evidence="2" id="KW-0456">Lyase</keyword>
<name>A0A0A2MFP7_9FLAO</name>
<dbReference type="SMART" id="SM00642">
    <property type="entry name" value="Aamy"/>
    <property type="match status" value="1"/>
</dbReference>
<gene>
    <name evidence="2" type="ORF">Q766_17455</name>
</gene>
<dbReference type="InterPro" id="IPR006047">
    <property type="entry name" value="GH13_cat_dom"/>
</dbReference>
<dbReference type="SUPFAM" id="SSF51445">
    <property type="entry name" value="(Trans)glycosidases"/>
    <property type="match status" value="1"/>
</dbReference>
<reference evidence="2 3" key="1">
    <citation type="submission" date="2013-09" db="EMBL/GenBank/DDBJ databases">
        <authorList>
            <person name="Zeng Z."/>
            <person name="Chen C."/>
        </authorList>
    </citation>
    <scope>NUCLEOTIDE SEQUENCE [LARGE SCALE GENOMIC DNA]</scope>
    <source>
        <strain evidence="2 3">WB 4.1-42</strain>
    </source>
</reference>
<dbReference type="Proteomes" id="UP000030111">
    <property type="component" value="Unassembled WGS sequence"/>
</dbReference>
<evidence type="ECO:0000313" key="2">
    <source>
        <dbReference type="EMBL" id="KGO91517.1"/>
    </source>
</evidence>
<keyword evidence="3" id="KW-1185">Reference proteome</keyword>
<dbReference type="Gene3D" id="3.20.20.80">
    <property type="entry name" value="Glycosidases"/>
    <property type="match status" value="1"/>
</dbReference>
<dbReference type="PANTHER" id="PTHR47786">
    <property type="entry name" value="ALPHA-1,4-GLUCAN:MALTOSE-1-PHOSPHATE MALTOSYLTRANSFERASE"/>
    <property type="match status" value="1"/>
</dbReference>
<feature type="domain" description="Glycosyl hydrolase family 13 catalytic" evidence="1">
    <location>
        <begin position="40"/>
        <end position="389"/>
    </location>
</feature>
<dbReference type="OrthoDB" id="9805159at2"/>
<comment type="caution">
    <text evidence="2">The sequence shown here is derived from an EMBL/GenBank/DDBJ whole genome shotgun (WGS) entry which is preliminary data.</text>
</comment>
<dbReference type="eggNOG" id="COG0366">
    <property type="taxonomic scope" value="Bacteria"/>
</dbReference>